<dbReference type="KEGG" id="kne:92178002"/>
<feature type="chain" id="PRO_5043486185" evidence="2">
    <location>
        <begin position="24"/>
        <end position="526"/>
    </location>
</feature>
<feature type="compositionally biased region" description="Polar residues" evidence="1">
    <location>
        <begin position="233"/>
        <end position="244"/>
    </location>
</feature>
<evidence type="ECO:0000313" key="4">
    <source>
        <dbReference type="Proteomes" id="UP001388673"/>
    </source>
</evidence>
<evidence type="ECO:0000256" key="1">
    <source>
        <dbReference type="SAM" id="MobiDB-lite"/>
    </source>
</evidence>
<organism evidence="3 4">
    <name type="scientific">Kwoniella newhampshirensis</name>
    <dbReference type="NCBI Taxonomy" id="1651941"/>
    <lineage>
        <taxon>Eukaryota</taxon>
        <taxon>Fungi</taxon>
        <taxon>Dikarya</taxon>
        <taxon>Basidiomycota</taxon>
        <taxon>Agaricomycotina</taxon>
        <taxon>Tremellomycetes</taxon>
        <taxon>Tremellales</taxon>
        <taxon>Cryptococcaceae</taxon>
        <taxon>Kwoniella</taxon>
    </lineage>
</organism>
<feature type="region of interest" description="Disordered" evidence="1">
    <location>
        <begin position="312"/>
        <end position="332"/>
    </location>
</feature>
<feature type="signal peptide" evidence="2">
    <location>
        <begin position="1"/>
        <end position="23"/>
    </location>
</feature>
<feature type="region of interest" description="Disordered" evidence="1">
    <location>
        <begin position="359"/>
        <end position="404"/>
    </location>
</feature>
<feature type="region of interest" description="Disordered" evidence="1">
    <location>
        <begin position="169"/>
        <end position="193"/>
    </location>
</feature>
<feature type="compositionally biased region" description="Polar residues" evidence="1">
    <location>
        <begin position="364"/>
        <end position="380"/>
    </location>
</feature>
<feature type="region of interest" description="Disordered" evidence="1">
    <location>
        <begin position="22"/>
        <end position="49"/>
    </location>
</feature>
<proteinExistence type="predicted"/>
<feature type="region of interest" description="Disordered" evidence="1">
    <location>
        <begin position="221"/>
        <end position="257"/>
    </location>
</feature>
<evidence type="ECO:0000313" key="3">
    <source>
        <dbReference type="EMBL" id="KAK8865598.1"/>
    </source>
</evidence>
<name>A0AAW0Z3Y6_9TREE</name>
<sequence>MHLPASTLLFLLLSLASPLPAEARSTEPKTASPNYKECKHGHDDPKCSPLTSDAEVSYIRDSHGRFKLLNQKRPELEHPSRSARPQYPSTTTSLAEWATHTVPAMVDPTSTTTLMANSAIARRQSETMMDEGEHDGTGDGKFGGGASSWGRPFHRSLSEVDVENKREMTESTTVHTDSFQRGDGGPPFKRRSAELPFPLSPPCAFFLSSAQGSQGTIVQPIKSQNEDTDSRAAESSPTTQQTEASGEDTGNAKWFGRWGRPWKREDTTFTLPSFFPSYSPFISHPAEEDISATSTGSVAQNEEIKTIGLSSHPLSLTQEQDQIQRNPSSSLMVQSDSIQADVMGNAKWGFGSYGRPFKRDDPSTLRQKSNITADTSPSSQSEDDLRTTGPASDSDDTGNGKWFGGWGRPWKRGFSRESTIFSLPFSLGSITSISLPSAAFTSIDDTPGHSLDVHHNEATVDGSVGNAKWGFGHRGRPWARSIAPPLPLPRKRESQEEEEGQMEDGDQTFTEQNTGRGAPPFRRSDI</sequence>
<feature type="compositionally biased region" description="Polar residues" evidence="1">
    <location>
        <begin position="170"/>
        <end position="179"/>
    </location>
</feature>
<dbReference type="EMBL" id="JBCAWK010000002">
    <property type="protein sequence ID" value="KAK8865598.1"/>
    <property type="molecule type" value="Genomic_DNA"/>
</dbReference>
<feature type="region of interest" description="Disordered" evidence="1">
    <location>
        <begin position="476"/>
        <end position="526"/>
    </location>
</feature>
<comment type="caution">
    <text evidence="3">The sequence shown here is derived from an EMBL/GenBank/DDBJ whole genome shotgun (WGS) entry which is preliminary data.</text>
</comment>
<dbReference type="Proteomes" id="UP001388673">
    <property type="component" value="Unassembled WGS sequence"/>
</dbReference>
<feature type="compositionally biased region" description="Acidic residues" evidence="1">
    <location>
        <begin position="495"/>
        <end position="506"/>
    </location>
</feature>
<gene>
    <name evidence="3" type="ORF">IAR55_000742</name>
</gene>
<keyword evidence="4" id="KW-1185">Reference proteome</keyword>
<evidence type="ECO:0000256" key="2">
    <source>
        <dbReference type="SAM" id="SignalP"/>
    </source>
</evidence>
<dbReference type="GeneID" id="92178002"/>
<dbReference type="AlphaFoldDB" id="A0AAW0Z3Y6"/>
<dbReference type="RefSeq" id="XP_066805077.1">
    <property type="nucleotide sequence ID" value="XM_066943876.1"/>
</dbReference>
<keyword evidence="2" id="KW-0732">Signal</keyword>
<reference evidence="3 4" key="1">
    <citation type="journal article" date="2024" name="bioRxiv">
        <title>Comparative genomics of Cryptococcus and Kwoniella reveals pathogenesis evolution and contrasting karyotype dynamics via intercentromeric recombination or chromosome fusion.</title>
        <authorList>
            <person name="Coelho M.A."/>
            <person name="David-Palma M."/>
            <person name="Shea T."/>
            <person name="Bowers K."/>
            <person name="McGinley-Smith S."/>
            <person name="Mohammad A.W."/>
            <person name="Gnirke A."/>
            <person name="Yurkov A.M."/>
            <person name="Nowrousian M."/>
            <person name="Sun S."/>
            <person name="Cuomo C.A."/>
            <person name="Heitman J."/>
        </authorList>
    </citation>
    <scope>NUCLEOTIDE SEQUENCE [LARGE SCALE GENOMIC DNA]</scope>
    <source>
        <strain evidence="3 4">CBS 13917</strain>
    </source>
</reference>
<accession>A0AAW0Z3Y6</accession>
<feature type="compositionally biased region" description="Basic and acidic residues" evidence="1">
    <location>
        <begin position="36"/>
        <end position="46"/>
    </location>
</feature>
<protein>
    <submittedName>
        <fullName evidence="3">Uncharacterized protein</fullName>
    </submittedName>
</protein>